<sequence length="73" mass="7088">MKTIFASVCLLALASISPAEAKGCIKGAIVGGVAGHMAGHGKLGAAAGCVVGHHEANKPNPNNSNAQAPSGQK</sequence>
<evidence type="ECO:0000256" key="2">
    <source>
        <dbReference type="SAM" id="SignalP"/>
    </source>
</evidence>
<dbReference type="AlphaFoldDB" id="A0A1M7GBD8"/>
<dbReference type="EMBL" id="FNTI01000001">
    <property type="protein sequence ID" value="SEE17443.1"/>
    <property type="molecule type" value="Genomic_DNA"/>
</dbReference>
<evidence type="ECO:0000313" key="4">
    <source>
        <dbReference type="Proteomes" id="UP000183208"/>
    </source>
</evidence>
<keyword evidence="2" id="KW-0732">Signal</keyword>
<feature type="region of interest" description="Disordered" evidence="1">
    <location>
        <begin position="54"/>
        <end position="73"/>
    </location>
</feature>
<dbReference type="RefSeq" id="WP_074827730.1">
    <property type="nucleotide sequence ID" value="NZ_FNTI01000001.1"/>
</dbReference>
<name>A0A1M7GBD8_9BRAD</name>
<evidence type="ECO:0000313" key="3">
    <source>
        <dbReference type="EMBL" id="SEE17443.1"/>
    </source>
</evidence>
<gene>
    <name evidence="3" type="ORF">SAMN05444171_6521</name>
</gene>
<evidence type="ECO:0008006" key="5">
    <source>
        <dbReference type="Google" id="ProtNLM"/>
    </source>
</evidence>
<dbReference type="Proteomes" id="UP000183208">
    <property type="component" value="Unassembled WGS sequence"/>
</dbReference>
<accession>A0A1M7GBD8</accession>
<feature type="signal peptide" evidence="2">
    <location>
        <begin position="1"/>
        <end position="21"/>
    </location>
</feature>
<reference evidence="3 4" key="1">
    <citation type="submission" date="2016-10" db="EMBL/GenBank/DDBJ databases">
        <authorList>
            <person name="de Groot N.N."/>
        </authorList>
    </citation>
    <scope>NUCLEOTIDE SEQUENCE [LARGE SCALE GENOMIC DNA]</scope>
    <source>
        <strain evidence="3 4">GAS522</strain>
    </source>
</reference>
<organism evidence="3 4">
    <name type="scientific">Bradyrhizobium lablabi</name>
    <dbReference type="NCBI Taxonomy" id="722472"/>
    <lineage>
        <taxon>Bacteria</taxon>
        <taxon>Pseudomonadati</taxon>
        <taxon>Pseudomonadota</taxon>
        <taxon>Alphaproteobacteria</taxon>
        <taxon>Hyphomicrobiales</taxon>
        <taxon>Nitrobacteraceae</taxon>
        <taxon>Bradyrhizobium</taxon>
    </lineage>
</organism>
<protein>
    <recommendedName>
        <fullName evidence="5">Glycine zipper 2TM domain-containing protein</fullName>
    </recommendedName>
</protein>
<evidence type="ECO:0000256" key="1">
    <source>
        <dbReference type="SAM" id="MobiDB-lite"/>
    </source>
</evidence>
<feature type="compositionally biased region" description="Low complexity" evidence="1">
    <location>
        <begin position="58"/>
        <end position="73"/>
    </location>
</feature>
<proteinExistence type="predicted"/>
<feature type="chain" id="PRO_5030031938" description="Glycine zipper 2TM domain-containing protein" evidence="2">
    <location>
        <begin position="22"/>
        <end position="73"/>
    </location>
</feature>